<keyword evidence="5 7" id="KW-0472">Membrane</keyword>
<gene>
    <name evidence="8" type="ORF">N7496_007693</name>
</gene>
<evidence type="ECO:0000256" key="7">
    <source>
        <dbReference type="SAM" id="Phobius"/>
    </source>
</evidence>
<sequence>MGNLGDLSPQGSIAVGVIVGLVSTSLQAIGLTLQRKSHLLEDEKPPYEGRRPPYKRRRWQLGMGMFVISNIVGSTIQITTLPLPVLSTLQASGLVFNTIFATLILGEPFTRYSFAGTALVCIGAILIATFGAIGEPAHTLNQLLKLLMRRPFLIWMGMTLVVVGLILVGSKLSRYCIPGSRAKPTASGIITPHVQRVQGRVKLFRGMCYGAVSGILSAHSLLLAKSAVELLVRTVVDRVNQFNRWQSWVILLGMIALALTQLFYLHRGLKLCSTSVLYPFVFCIYNIIAILDGLIYFRQASQLAGFHAGLIALGTVILLGGVLCLSWRLEDVDSNAAITVAGPTQTGIGPGMAVVEEHDTFSSGLLDRLEDEESHIGEREPLLHGTSRPRHLSSYQRARAPSLPLIPPMDRHEAADLNAASIWAELDDSDYDTAGPKWRSSIDRPRSSSGSAALNSSIRGLSRHSTIGPIPHHRPWGPRRPNLSIQGGQRRSSAPLAGLMGTTRRWRGTWGPVTASPISQGVPGYGTIQEDDDMLHGRDESPTPQPRSTFNLLAGSRRTLVGAWRTGRQYLSRWTNPRAGSQEHHPSVGAGARDGASSPLLPRSEVGIPQAGDIDDHHPKQIAGTPSSL</sequence>
<evidence type="ECO:0000256" key="3">
    <source>
        <dbReference type="ARBA" id="ARBA00022824"/>
    </source>
</evidence>
<keyword evidence="3" id="KW-0256">Endoplasmic reticulum</keyword>
<feature type="transmembrane region" description="Helical" evidence="7">
    <location>
        <begin position="112"/>
        <end position="133"/>
    </location>
</feature>
<dbReference type="PANTHER" id="PTHR12570">
    <property type="match status" value="1"/>
</dbReference>
<feature type="transmembrane region" description="Helical" evidence="7">
    <location>
        <begin position="85"/>
        <end position="105"/>
    </location>
</feature>
<evidence type="ECO:0000256" key="2">
    <source>
        <dbReference type="ARBA" id="ARBA00022692"/>
    </source>
</evidence>
<reference evidence="8" key="1">
    <citation type="submission" date="2022-11" db="EMBL/GenBank/DDBJ databases">
        <authorList>
            <person name="Petersen C."/>
        </authorList>
    </citation>
    <scope>NUCLEOTIDE SEQUENCE</scope>
    <source>
        <strain evidence="8">IBT 29864</strain>
    </source>
</reference>
<dbReference type="Proteomes" id="UP001147782">
    <property type="component" value="Unassembled WGS sequence"/>
</dbReference>
<protein>
    <submittedName>
        <fullName evidence="8">Uncharacterized protein</fullName>
    </submittedName>
</protein>
<dbReference type="Pfam" id="PF05653">
    <property type="entry name" value="Mg_trans_NIPA"/>
    <property type="match status" value="1"/>
</dbReference>
<feature type="transmembrane region" description="Helical" evidence="7">
    <location>
        <begin position="153"/>
        <end position="173"/>
    </location>
</feature>
<keyword evidence="4 7" id="KW-1133">Transmembrane helix</keyword>
<dbReference type="EMBL" id="JAPZBS010000007">
    <property type="protein sequence ID" value="KAJ5367933.1"/>
    <property type="molecule type" value="Genomic_DNA"/>
</dbReference>
<dbReference type="OrthoDB" id="2504919at2759"/>
<feature type="transmembrane region" description="Helical" evidence="7">
    <location>
        <begin position="12"/>
        <end position="33"/>
    </location>
</feature>
<keyword evidence="9" id="KW-1185">Reference proteome</keyword>
<dbReference type="GO" id="GO:0016020">
    <property type="term" value="C:membrane"/>
    <property type="evidence" value="ECO:0007669"/>
    <property type="project" value="UniProtKB-SubCell"/>
</dbReference>
<organism evidence="8 9">
    <name type="scientific">Penicillium cataractarum</name>
    <dbReference type="NCBI Taxonomy" id="2100454"/>
    <lineage>
        <taxon>Eukaryota</taxon>
        <taxon>Fungi</taxon>
        <taxon>Dikarya</taxon>
        <taxon>Ascomycota</taxon>
        <taxon>Pezizomycotina</taxon>
        <taxon>Eurotiomycetes</taxon>
        <taxon>Eurotiomycetidae</taxon>
        <taxon>Eurotiales</taxon>
        <taxon>Aspergillaceae</taxon>
        <taxon>Penicillium</taxon>
    </lineage>
</organism>
<evidence type="ECO:0000313" key="8">
    <source>
        <dbReference type="EMBL" id="KAJ5367933.1"/>
    </source>
</evidence>
<comment type="subcellular location">
    <subcellularLocation>
        <location evidence="1">Endoplasmic reticulum membrane</location>
        <topology evidence="1">Multi-pass membrane protein</topology>
    </subcellularLocation>
</comment>
<feature type="transmembrane region" description="Helical" evidence="7">
    <location>
        <begin position="276"/>
        <end position="297"/>
    </location>
</feature>
<dbReference type="PANTHER" id="PTHR12570:SF86">
    <property type="entry name" value="ADR321CP"/>
    <property type="match status" value="1"/>
</dbReference>
<dbReference type="Gene3D" id="1.10.3730.20">
    <property type="match status" value="1"/>
</dbReference>
<evidence type="ECO:0000256" key="1">
    <source>
        <dbReference type="ARBA" id="ARBA00004477"/>
    </source>
</evidence>
<keyword evidence="2 7" id="KW-0812">Transmembrane</keyword>
<evidence type="ECO:0000256" key="4">
    <source>
        <dbReference type="ARBA" id="ARBA00022989"/>
    </source>
</evidence>
<evidence type="ECO:0000313" key="9">
    <source>
        <dbReference type="Proteomes" id="UP001147782"/>
    </source>
</evidence>
<dbReference type="GeneID" id="81439791"/>
<comment type="caution">
    <text evidence="8">The sequence shown here is derived from an EMBL/GenBank/DDBJ whole genome shotgun (WGS) entry which is preliminary data.</text>
</comment>
<dbReference type="InterPro" id="IPR008521">
    <property type="entry name" value="Mg_trans_NIPA"/>
</dbReference>
<evidence type="ECO:0000256" key="6">
    <source>
        <dbReference type="SAM" id="MobiDB-lite"/>
    </source>
</evidence>
<dbReference type="FunFam" id="1.10.3730.20:FF:000012">
    <property type="entry name" value="DUF803 domain-containing protein"/>
    <property type="match status" value="1"/>
</dbReference>
<feature type="transmembrane region" description="Helical" evidence="7">
    <location>
        <begin position="59"/>
        <end position="79"/>
    </location>
</feature>
<evidence type="ECO:0000256" key="5">
    <source>
        <dbReference type="ARBA" id="ARBA00023136"/>
    </source>
</evidence>
<feature type="region of interest" description="Disordered" evidence="6">
    <location>
        <begin position="574"/>
        <end position="629"/>
    </location>
</feature>
<dbReference type="GO" id="GO:0015095">
    <property type="term" value="F:magnesium ion transmembrane transporter activity"/>
    <property type="evidence" value="ECO:0007669"/>
    <property type="project" value="InterPro"/>
</dbReference>
<dbReference type="RefSeq" id="XP_056552675.1">
    <property type="nucleotide sequence ID" value="XM_056700612.1"/>
</dbReference>
<dbReference type="SUPFAM" id="SSF103481">
    <property type="entry name" value="Multidrug resistance efflux transporter EmrE"/>
    <property type="match status" value="1"/>
</dbReference>
<name>A0A9W9S1R0_9EURO</name>
<feature type="transmembrane region" description="Helical" evidence="7">
    <location>
        <begin position="245"/>
        <end position="264"/>
    </location>
</feature>
<dbReference type="InterPro" id="IPR037185">
    <property type="entry name" value="EmrE-like"/>
</dbReference>
<dbReference type="AlphaFoldDB" id="A0A9W9S1R0"/>
<reference evidence="8" key="2">
    <citation type="journal article" date="2023" name="IMA Fungus">
        <title>Comparative genomic study of the Penicillium genus elucidates a diverse pangenome and 15 lateral gene transfer events.</title>
        <authorList>
            <person name="Petersen C."/>
            <person name="Sorensen T."/>
            <person name="Nielsen M.R."/>
            <person name="Sondergaard T.E."/>
            <person name="Sorensen J.L."/>
            <person name="Fitzpatrick D.A."/>
            <person name="Frisvad J.C."/>
            <person name="Nielsen K.L."/>
        </authorList>
    </citation>
    <scope>NUCLEOTIDE SEQUENCE</scope>
    <source>
        <strain evidence="8">IBT 29864</strain>
    </source>
</reference>
<feature type="transmembrane region" description="Helical" evidence="7">
    <location>
        <begin position="303"/>
        <end position="325"/>
    </location>
</feature>
<accession>A0A9W9S1R0</accession>
<proteinExistence type="predicted"/>